<dbReference type="InterPro" id="IPR051024">
    <property type="entry name" value="GlcNAc_Chitin_IntDeg"/>
</dbReference>
<keyword evidence="3" id="KW-0812">Transmembrane</keyword>
<feature type="region of interest" description="Disordered" evidence="2">
    <location>
        <begin position="244"/>
        <end position="330"/>
    </location>
</feature>
<dbReference type="InterPro" id="IPR014756">
    <property type="entry name" value="Ig_E-set"/>
</dbReference>
<dbReference type="CDD" id="cd21177">
    <property type="entry name" value="LPMO_AA10"/>
    <property type="match status" value="1"/>
</dbReference>
<evidence type="ECO:0000256" key="3">
    <source>
        <dbReference type="SAM" id="Phobius"/>
    </source>
</evidence>
<keyword evidence="6" id="KW-1185">Reference proteome</keyword>
<dbReference type="Proteomes" id="UP001180737">
    <property type="component" value="Unassembled WGS sequence"/>
</dbReference>
<feature type="transmembrane region" description="Helical" evidence="3">
    <location>
        <begin position="329"/>
        <end position="349"/>
    </location>
</feature>
<organism evidence="5 6">
    <name type="scientific">Streptomyces gottesmaniae</name>
    <dbReference type="NCBI Taxonomy" id="3075518"/>
    <lineage>
        <taxon>Bacteria</taxon>
        <taxon>Bacillati</taxon>
        <taxon>Actinomycetota</taxon>
        <taxon>Actinomycetes</taxon>
        <taxon>Kitasatosporales</taxon>
        <taxon>Streptomycetaceae</taxon>
        <taxon>Streptomyces</taxon>
    </lineage>
</organism>
<evidence type="ECO:0000313" key="5">
    <source>
        <dbReference type="EMBL" id="MDT0573196.1"/>
    </source>
</evidence>
<reference evidence="5" key="1">
    <citation type="submission" date="2024-05" db="EMBL/GenBank/DDBJ databases">
        <title>30 novel species of actinomycetes from the DSMZ collection.</title>
        <authorList>
            <person name="Nouioui I."/>
        </authorList>
    </citation>
    <scope>NUCLEOTIDE SEQUENCE</scope>
    <source>
        <strain evidence="5">DSM 3412</strain>
    </source>
</reference>
<gene>
    <name evidence="5" type="ORF">RM704_38050</name>
</gene>
<evidence type="ECO:0000256" key="1">
    <source>
        <dbReference type="ARBA" id="ARBA00022729"/>
    </source>
</evidence>
<dbReference type="SUPFAM" id="SSF81296">
    <property type="entry name" value="E set domains"/>
    <property type="match status" value="1"/>
</dbReference>
<feature type="compositionally biased region" description="Basic and acidic residues" evidence="2">
    <location>
        <begin position="274"/>
        <end position="284"/>
    </location>
</feature>
<dbReference type="PANTHER" id="PTHR34823:SF1">
    <property type="entry name" value="CHITIN-BINDING TYPE-4 DOMAIN-CONTAINING PROTEIN"/>
    <property type="match status" value="1"/>
</dbReference>
<keyword evidence="5" id="KW-0503">Monooxygenase</keyword>
<keyword evidence="3" id="KW-1133">Transmembrane helix</keyword>
<dbReference type="Pfam" id="PF03067">
    <property type="entry name" value="LPMO_10"/>
    <property type="match status" value="1"/>
</dbReference>
<dbReference type="EMBL" id="JAVRFJ010000047">
    <property type="protein sequence ID" value="MDT0573196.1"/>
    <property type="molecule type" value="Genomic_DNA"/>
</dbReference>
<protein>
    <submittedName>
        <fullName evidence="5">Lytic polysaccharide monooxygenase</fullName>
    </submittedName>
</protein>
<feature type="compositionally biased region" description="Polar residues" evidence="2">
    <location>
        <begin position="318"/>
        <end position="328"/>
    </location>
</feature>
<dbReference type="InterPro" id="IPR004302">
    <property type="entry name" value="Cellulose/chitin-bd_N"/>
</dbReference>
<dbReference type="Gene3D" id="2.70.50.50">
    <property type="entry name" value="chitin-binding protein cbp21"/>
    <property type="match status" value="1"/>
</dbReference>
<keyword evidence="3" id="KW-0472">Membrane</keyword>
<keyword evidence="5" id="KW-0560">Oxidoreductase</keyword>
<evidence type="ECO:0000256" key="2">
    <source>
        <dbReference type="SAM" id="MobiDB-lite"/>
    </source>
</evidence>
<name>A0ABU2Z9Z8_9ACTN</name>
<dbReference type="PANTHER" id="PTHR34823">
    <property type="entry name" value="GLCNAC-BINDING PROTEIN A"/>
    <property type="match status" value="1"/>
</dbReference>
<proteinExistence type="predicted"/>
<feature type="domain" description="Chitin-binding type-4" evidence="4">
    <location>
        <begin position="61"/>
        <end position="237"/>
    </location>
</feature>
<evidence type="ECO:0000313" key="6">
    <source>
        <dbReference type="Proteomes" id="UP001180737"/>
    </source>
</evidence>
<sequence length="360" mass="37164">MDRTYRMYRLSARRATARRTTGCRADGRRGTGRRAVVTTAAATVVAPLLLTVGAGGPAWAHGAPTDPVSRVSACSPEGGSQASAACEAAVAANGAPFTAWDNMRIAGVNGRDREVVPDGRLCSGGLAAYKGLDLARADWPSTRLSPGTTLNLTYRSTIPHTGTFKLFLTKPGYDPTKPLKWSDLPEKPFASLTDPPLRDGSYRFSAKLPADRTGHHVLYTIWQNTSTVDTYYSCSDVVFPAAKQADSGAGGGSSERKPAGNEETAAADPTAGKAGDEKAGDEKLTPGTAAPTRSTEAPAAEPDDAGGDARAADPGSPVASTSDESGTSVPLLAGGATVLVLTVGAALHLRGRGRRSRVDG</sequence>
<dbReference type="GO" id="GO:0004497">
    <property type="term" value="F:monooxygenase activity"/>
    <property type="evidence" value="ECO:0007669"/>
    <property type="project" value="UniProtKB-KW"/>
</dbReference>
<comment type="caution">
    <text evidence="5">The sequence shown here is derived from an EMBL/GenBank/DDBJ whole genome shotgun (WGS) entry which is preliminary data.</text>
</comment>
<evidence type="ECO:0000259" key="4">
    <source>
        <dbReference type="Pfam" id="PF03067"/>
    </source>
</evidence>
<keyword evidence="1" id="KW-0732">Signal</keyword>
<accession>A0ABU2Z9Z8</accession>